<reference evidence="3 4" key="1">
    <citation type="submission" date="2019-02" db="EMBL/GenBank/DDBJ databases">
        <title>Deep-cultivation of Planctomycetes and their phenomic and genomic characterization uncovers novel biology.</title>
        <authorList>
            <person name="Wiegand S."/>
            <person name="Jogler M."/>
            <person name="Boedeker C."/>
            <person name="Pinto D."/>
            <person name="Vollmers J."/>
            <person name="Rivas-Marin E."/>
            <person name="Kohn T."/>
            <person name="Peeters S.H."/>
            <person name="Heuer A."/>
            <person name="Rast P."/>
            <person name="Oberbeckmann S."/>
            <person name="Bunk B."/>
            <person name="Jeske O."/>
            <person name="Meyerdierks A."/>
            <person name="Storesund J.E."/>
            <person name="Kallscheuer N."/>
            <person name="Luecker S."/>
            <person name="Lage O.M."/>
            <person name="Pohl T."/>
            <person name="Merkel B.J."/>
            <person name="Hornburger P."/>
            <person name="Mueller R.-W."/>
            <person name="Bruemmer F."/>
            <person name="Labrenz M."/>
            <person name="Spormann A.M."/>
            <person name="Op den Camp H."/>
            <person name="Overmann J."/>
            <person name="Amann R."/>
            <person name="Jetten M.S.M."/>
            <person name="Mascher T."/>
            <person name="Medema M.H."/>
            <person name="Devos D.P."/>
            <person name="Kaster A.-K."/>
            <person name="Ovreas L."/>
            <person name="Rohde M."/>
            <person name="Galperin M.Y."/>
            <person name="Jogler C."/>
        </authorList>
    </citation>
    <scope>NUCLEOTIDE SEQUENCE [LARGE SCALE GENOMIC DNA]</scope>
    <source>
        <strain evidence="3 4">Pan44</strain>
    </source>
</reference>
<dbReference type="InterPro" id="IPR012902">
    <property type="entry name" value="N_methyl_site"/>
</dbReference>
<gene>
    <name evidence="3" type="primary">xcpT_42</name>
    <name evidence="3" type="ORF">Pan44_39370</name>
</gene>
<dbReference type="Pfam" id="PF07963">
    <property type="entry name" value="N_methyl"/>
    <property type="match status" value="1"/>
</dbReference>
<dbReference type="PANTHER" id="PTHR30093">
    <property type="entry name" value="GENERAL SECRETION PATHWAY PROTEIN G"/>
    <property type="match status" value="1"/>
</dbReference>
<keyword evidence="1" id="KW-0812">Transmembrane</keyword>
<evidence type="ECO:0000313" key="3">
    <source>
        <dbReference type="EMBL" id="QDT55889.1"/>
    </source>
</evidence>
<keyword evidence="1" id="KW-0472">Membrane</keyword>
<dbReference type="SUPFAM" id="SSF54523">
    <property type="entry name" value="Pili subunits"/>
    <property type="match status" value="1"/>
</dbReference>
<sequence length="345" mass="36645">MRSTSPRSDLQLRGFTLIELLVVIAIIAILIALLLPAVQQAREAARRTQCKNNLKQIGLALHNYHDVFLTFPPGFIRDYPPGSNNSADTNAPEGWGWGAMILPQLEQSPLYNQLDIGRRALYSVIGAGRPTVNPVESAPSFFLCPSDPGGNMGATRAHQSWIWTSGRGVQAAGLSPFRPGASNYIASRGANDLDRDRFERPGRGTAGMFYGNSSVRISHVTDGTSNTVAVGERDGQSCFGGIWAGVCHPDRSTPADGGIFSALGAGDKNCKLNSAAAVGGQHGCSRGFASLHTGGAHFAMADGAVRFISDTIQFVNPETVFPNTPESGVYQRLLAMGDGQPVGEF</sequence>
<dbReference type="Proteomes" id="UP000315700">
    <property type="component" value="Chromosome"/>
</dbReference>
<dbReference type="InParanoid" id="A0A517SIE1"/>
<dbReference type="OrthoDB" id="255848at2"/>
<feature type="transmembrane region" description="Helical" evidence="1">
    <location>
        <begin position="12"/>
        <end position="38"/>
    </location>
</feature>
<dbReference type="NCBIfam" id="TIGR04294">
    <property type="entry name" value="pre_pil_HX9DG"/>
    <property type="match status" value="1"/>
</dbReference>
<dbReference type="PANTHER" id="PTHR30093:SF2">
    <property type="entry name" value="TYPE II SECRETION SYSTEM PROTEIN H"/>
    <property type="match status" value="1"/>
</dbReference>
<dbReference type="InterPro" id="IPR027558">
    <property type="entry name" value="Pre_pil_HX9DG_C"/>
</dbReference>
<dbReference type="KEGG" id="ccos:Pan44_39370"/>
<evidence type="ECO:0000259" key="2">
    <source>
        <dbReference type="Pfam" id="PF07596"/>
    </source>
</evidence>
<dbReference type="PROSITE" id="PS00409">
    <property type="entry name" value="PROKAR_NTER_METHYL"/>
    <property type="match status" value="1"/>
</dbReference>
<dbReference type="Pfam" id="PF07596">
    <property type="entry name" value="SBP_bac_10"/>
    <property type="match status" value="1"/>
</dbReference>
<dbReference type="AlphaFoldDB" id="A0A517SIE1"/>
<evidence type="ECO:0000313" key="4">
    <source>
        <dbReference type="Proteomes" id="UP000315700"/>
    </source>
</evidence>
<keyword evidence="1" id="KW-1133">Transmembrane helix</keyword>
<dbReference type="InterPro" id="IPR045584">
    <property type="entry name" value="Pilin-like"/>
</dbReference>
<protein>
    <submittedName>
        <fullName evidence="3">Type II secretion system protein G</fullName>
    </submittedName>
</protein>
<dbReference type="EMBL" id="CP036271">
    <property type="protein sequence ID" value="QDT55889.1"/>
    <property type="molecule type" value="Genomic_DNA"/>
</dbReference>
<evidence type="ECO:0000256" key="1">
    <source>
        <dbReference type="SAM" id="Phobius"/>
    </source>
</evidence>
<proteinExistence type="predicted"/>
<dbReference type="NCBIfam" id="TIGR02532">
    <property type="entry name" value="IV_pilin_GFxxxE"/>
    <property type="match status" value="1"/>
</dbReference>
<organism evidence="3 4">
    <name type="scientific">Caulifigura coniformis</name>
    <dbReference type="NCBI Taxonomy" id="2527983"/>
    <lineage>
        <taxon>Bacteria</taxon>
        <taxon>Pseudomonadati</taxon>
        <taxon>Planctomycetota</taxon>
        <taxon>Planctomycetia</taxon>
        <taxon>Planctomycetales</taxon>
        <taxon>Planctomycetaceae</taxon>
        <taxon>Caulifigura</taxon>
    </lineage>
</organism>
<name>A0A517SIE1_9PLAN</name>
<keyword evidence="4" id="KW-1185">Reference proteome</keyword>
<dbReference type="Gene3D" id="3.30.700.10">
    <property type="entry name" value="Glycoprotein, Type 4 Pilin"/>
    <property type="match status" value="1"/>
</dbReference>
<accession>A0A517SIE1</accession>
<dbReference type="InterPro" id="IPR011453">
    <property type="entry name" value="DUF1559"/>
</dbReference>
<dbReference type="RefSeq" id="WP_145032377.1">
    <property type="nucleotide sequence ID" value="NZ_CP036271.1"/>
</dbReference>
<feature type="domain" description="DUF1559" evidence="2">
    <location>
        <begin position="39"/>
        <end position="313"/>
    </location>
</feature>